<dbReference type="EMBL" id="CADCXV010000690">
    <property type="protein sequence ID" value="CAB0032853.1"/>
    <property type="molecule type" value="Genomic_DNA"/>
</dbReference>
<dbReference type="Proteomes" id="UP000479190">
    <property type="component" value="Unassembled WGS sequence"/>
</dbReference>
<dbReference type="GO" id="GO:0005643">
    <property type="term" value="C:nuclear pore"/>
    <property type="evidence" value="ECO:0007669"/>
    <property type="project" value="TreeGrafter"/>
</dbReference>
<dbReference type="InterPro" id="IPR056547">
    <property type="entry name" value="NUP160_helical"/>
</dbReference>
<dbReference type="Pfam" id="PF23354">
    <property type="entry name" value="TPR_NUP160_120_M"/>
    <property type="match status" value="1"/>
</dbReference>
<feature type="domain" description="NUP160 middle TPR" evidence="7">
    <location>
        <begin position="813"/>
        <end position="1077"/>
    </location>
</feature>
<feature type="domain" description="NUP160 C-terminal TPR" evidence="6">
    <location>
        <begin position="1125"/>
        <end position="1376"/>
    </location>
</feature>
<evidence type="ECO:0000259" key="5">
    <source>
        <dbReference type="Pfam" id="PF23345"/>
    </source>
</evidence>
<keyword evidence="9" id="KW-1185">Reference proteome</keyword>
<keyword evidence="2" id="KW-0813">Transport</keyword>
<reference evidence="8 9" key="1">
    <citation type="submission" date="2020-02" db="EMBL/GenBank/DDBJ databases">
        <authorList>
            <person name="Ferguson B K."/>
        </authorList>
    </citation>
    <scope>NUCLEOTIDE SEQUENCE [LARGE SCALE GENOMIC DNA]</scope>
</reference>
<dbReference type="GO" id="GO:0017056">
    <property type="term" value="F:structural constituent of nuclear pore"/>
    <property type="evidence" value="ECO:0007669"/>
    <property type="project" value="TreeGrafter"/>
</dbReference>
<evidence type="ECO:0000256" key="1">
    <source>
        <dbReference type="ARBA" id="ARBA00004123"/>
    </source>
</evidence>
<feature type="domain" description="NUP160 helical" evidence="5">
    <location>
        <begin position="559"/>
        <end position="775"/>
    </location>
</feature>
<evidence type="ECO:0000259" key="6">
    <source>
        <dbReference type="Pfam" id="PF23347"/>
    </source>
</evidence>
<organism evidence="8 9">
    <name type="scientific">Trichogramma brassicae</name>
    <dbReference type="NCBI Taxonomy" id="86971"/>
    <lineage>
        <taxon>Eukaryota</taxon>
        <taxon>Metazoa</taxon>
        <taxon>Ecdysozoa</taxon>
        <taxon>Arthropoda</taxon>
        <taxon>Hexapoda</taxon>
        <taxon>Insecta</taxon>
        <taxon>Pterygota</taxon>
        <taxon>Neoptera</taxon>
        <taxon>Endopterygota</taxon>
        <taxon>Hymenoptera</taxon>
        <taxon>Apocrita</taxon>
        <taxon>Proctotrupomorpha</taxon>
        <taxon>Chalcidoidea</taxon>
        <taxon>Trichogrammatidae</taxon>
        <taxon>Trichogramma</taxon>
    </lineage>
</organism>
<accession>A0A6H5IDB6</accession>
<evidence type="ECO:0000256" key="3">
    <source>
        <dbReference type="ARBA" id="ARBA00023242"/>
    </source>
</evidence>
<gene>
    <name evidence="8" type="ORF">TBRA_LOCUS4779</name>
</gene>
<dbReference type="InterPro" id="IPR056535">
    <property type="entry name" value="TPR_NUP160_M"/>
</dbReference>
<dbReference type="Pfam" id="PF23347">
    <property type="entry name" value="TPR_Nup160_C"/>
    <property type="match status" value="1"/>
</dbReference>
<evidence type="ECO:0000256" key="2">
    <source>
        <dbReference type="ARBA" id="ARBA00022448"/>
    </source>
</evidence>
<feature type="domain" description="Nucleoporin Nup120/160 beta-propeller" evidence="4">
    <location>
        <begin position="59"/>
        <end position="536"/>
    </location>
</feature>
<proteinExistence type="predicted"/>
<evidence type="ECO:0008006" key="10">
    <source>
        <dbReference type="Google" id="ProtNLM"/>
    </source>
</evidence>
<comment type="subcellular location">
    <subcellularLocation>
        <location evidence="1">Nucleus</location>
    </subcellularLocation>
</comment>
<keyword evidence="3" id="KW-0539">Nucleus</keyword>
<dbReference type="Pfam" id="PF23345">
    <property type="entry name" value="NUP160_helical"/>
    <property type="match status" value="1"/>
</dbReference>
<dbReference type="InterPro" id="IPR059141">
    <property type="entry name" value="Beta-prop_Nup120_160"/>
</dbReference>
<dbReference type="InterPro" id="IPR021717">
    <property type="entry name" value="Nucleoporin_Nup160"/>
</dbReference>
<dbReference type="PANTHER" id="PTHR21286">
    <property type="entry name" value="NUCLEAR PORE COMPLEX PROTEIN NUP160"/>
    <property type="match status" value="1"/>
</dbReference>
<dbReference type="PANTHER" id="PTHR21286:SF0">
    <property type="entry name" value="NUCLEAR PORE COMPLEX PROTEIN NUP160"/>
    <property type="match status" value="1"/>
</dbReference>
<dbReference type="OrthoDB" id="67716at2759"/>
<sequence length="1381" mass="158562">MDYKLGYREIIPDQSLPDKWKEIIISTGGSQSTLQDIKVSERAGGYCYKPSSRYFTQNRFIYWRIAHDVLELVEYSLDINLVNNQVRYKFTDTPILEGITIHETANSIVILVVTVSSVHKLSFVHPKRVHKQDQTLVSTAELTMQSIFSEATVQAARDPSTLYVIPNVGLTNSPVAHAAASWLIMPQEEAQFALAYDTGLILLLRMDTVTGLVHSSELKHESIMPRFLSGLATAFRRNNDQEIPMSLVIHSHGTEVYLFALYQEGTLRMWSCNKTQCIAVINVSMNNQNVVKNIQNHALKKVSGTKSDELYLTTYLKYDSSSEFCVLKVVQEAGSFKLNRMCTLLAPDHHLVDFSFTTQKLWAVWRTIEIDSIAITHVQLPLHNNQISCEWESAELVQPPDKDYIISEAYMDPRETYINYIFHPGKFALADIIRALSIYRKTNFLIDINLSPALLKERVCMAVEAEIQNEVMDYELMDEEYLEIVNRCWSKFYSRILQYHLNRSRPVGLLLFPSIDGIVLLKKSFFSVLRPMEPLEHLMLCNEQSTVSHFRNTPILNEDPNICQDLIILMSTIVALDNQLSDDFKSTFEKELYQLKAPDKIIDNLMSKLSFQKNDSFLDFDFQLVFQQKLGNVKDLSSAITMLLAMLTYDIDQDGKSQHHSSRNKLLDHPFGSQLGISMTSEIIIQISLLRFSLCRNLLVLQKLALSRPETLDSETLHSIKSSLIPRTVVLVQAYYVTTWICESNPSRLALLKLSNAKSVIGHRLSRSVSLLELYIQCGVKRTLHELDRNRDSSASVSSDLLSYVNTVTQLIWPISDNFLFPEWLLSNGQFLILQEYVRLLSTWCERNNASRKFALAVSLLEMGEPQKACDYFLRAADGVLVDPYLSDLLLTSDVTTEKGALVLYFLKVIEIFEQHNAYDCIIELAMTAMTVTEKDDPILPTLHSIVFTQHLSLGHYTEAYNCLNTNPDAERKVDCLRQLVVTLFDQKNLLDLVNFPYVDMYQDLEKIMEARSRSVDLADNNYYDFLYSFHINKGNVRKAASIMYEQAIRLNQELPLIGVLARQVNCLLACMNALYLVNENYRWIVRPVVDRNMLNGCKDQDESRIMKDDEIRQHQVERITEVLEFEDIRREYLMAESKYKIATMQSDVNAVIHAGPEEMVAINANLGLYVDALNICESFSLHKTMVLQNLTSHCVRVSEKNQESWDWLIHNDVVDLEVSTLNPTNMCWKLLEKLTLTLEKEGETVLHKCVAENLFHHGAFLPEWLFSSYVEKNAAELLRLMMKMGRLEEAAQFSLEYIQKLLGKSKYDGRFKTRVETGEKNRDSYVPINAIENLLMELEAASADDRSYGELFKSLDYSLKEYIKNMQQVSHDVLETYKYK</sequence>
<evidence type="ECO:0000259" key="7">
    <source>
        <dbReference type="Pfam" id="PF23354"/>
    </source>
</evidence>
<evidence type="ECO:0000259" key="4">
    <source>
        <dbReference type="Pfam" id="PF11715"/>
    </source>
</evidence>
<name>A0A6H5IDB6_9HYME</name>
<protein>
    <recommendedName>
        <fullName evidence="10">Nuclear pore complex protein Nup160 homolog</fullName>
    </recommendedName>
</protein>
<evidence type="ECO:0000313" key="8">
    <source>
        <dbReference type="EMBL" id="CAB0032853.1"/>
    </source>
</evidence>
<dbReference type="InterPro" id="IPR056536">
    <property type="entry name" value="TPR_NUP160_C"/>
</dbReference>
<dbReference type="Pfam" id="PF11715">
    <property type="entry name" value="Beta-prop_Nup120_160"/>
    <property type="match status" value="1"/>
</dbReference>
<evidence type="ECO:0000313" key="9">
    <source>
        <dbReference type="Proteomes" id="UP000479190"/>
    </source>
</evidence>